<evidence type="ECO:0000256" key="6">
    <source>
        <dbReference type="ARBA" id="ARBA00023136"/>
    </source>
</evidence>
<dbReference type="EMBL" id="HBFR01006069">
    <property type="protein sequence ID" value="CAD8877156.1"/>
    <property type="molecule type" value="Transcribed_RNA"/>
</dbReference>
<evidence type="ECO:0000256" key="4">
    <source>
        <dbReference type="ARBA" id="ARBA00022692"/>
    </source>
</evidence>
<organism evidence="10">
    <name type="scientific">Corethron hystrix</name>
    <dbReference type="NCBI Taxonomy" id="216773"/>
    <lineage>
        <taxon>Eukaryota</taxon>
        <taxon>Sar</taxon>
        <taxon>Stramenopiles</taxon>
        <taxon>Ochrophyta</taxon>
        <taxon>Bacillariophyta</taxon>
        <taxon>Coscinodiscophyceae</taxon>
        <taxon>Corethrophycidae</taxon>
        <taxon>Corethrales</taxon>
        <taxon>Corethraceae</taxon>
        <taxon>Corethron</taxon>
    </lineage>
</organism>
<keyword evidence="6 8" id="KW-0472">Membrane</keyword>
<comment type="similarity">
    <text evidence="2">Belongs to the ammonia transporter channel (TC 1.A.11.2) family.</text>
</comment>
<dbReference type="PANTHER" id="PTHR11730">
    <property type="entry name" value="AMMONIUM TRANSPORTER"/>
    <property type="match status" value="1"/>
</dbReference>
<feature type="domain" description="Ammonium transporter AmtB-like" evidence="9">
    <location>
        <begin position="1"/>
        <end position="184"/>
    </location>
</feature>
<evidence type="ECO:0000259" key="9">
    <source>
        <dbReference type="Pfam" id="PF00909"/>
    </source>
</evidence>
<dbReference type="InterPro" id="IPR024041">
    <property type="entry name" value="NH4_transpt_AmtB-like_dom"/>
</dbReference>
<dbReference type="PANTHER" id="PTHR11730:SF6">
    <property type="entry name" value="AMMONIUM TRANSPORTER"/>
    <property type="match status" value="1"/>
</dbReference>
<dbReference type="InterPro" id="IPR029020">
    <property type="entry name" value="Ammonium/urea_transptr"/>
</dbReference>
<proteinExistence type="inferred from homology"/>
<feature type="transmembrane region" description="Helical" evidence="8">
    <location>
        <begin position="46"/>
        <end position="65"/>
    </location>
</feature>
<evidence type="ECO:0000256" key="5">
    <source>
        <dbReference type="ARBA" id="ARBA00022989"/>
    </source>
</evidence>
<gene>
    <name evidence="10" type="ORF">CHYS00102_LOCUS4336</name>
    <name evidence="11" type="ORF">CHYS00102_LOCUS4339</name>
    <name evidence="12" type="ORF">CHYS00102_LOCUS4340</name>
</gene>
<keyword evidence="5 8" id="KW-1133">Transmembrane helix</keyword>
<comment type="subcellular location">
    <subcellularLocation>
        <location evidence="1">Membrane</location>
        <topology evidence="1">Multi-pass membrane protein</topology>
    </subcellularLocation>
</comment>
<dbReference type="GO" id="GO:0005886">
    <property type="term" value="C:plasma membrane"/>
    <property type="evidence" value="ECO:0007669"/>
    <property type="project" value="TreeGrafter"/>
</dbReference>
<keyword evidence="4 8" id="KW-0812">Transmembrane</keyword>
<keyword evidence="3" id="KW-0813">Transport</keyword>
<reference evidence="10" key="1">
    <citation type="submission" date="2021-01" db="EMBL/GenBank/DDBJ databases">
        <authorList>
            <person name="Corre E."/>
            <person name="Pelletier E."/>
            <person name="Niang G."/>
            <person name="Scheremetjew M."/>
            <person name="Finn R."/>
            <person name="Kale V."/>
            <person name="Holt S."/>
            <person name="Cochrane G."/>
            <person name="Meng A."/>
            <person name="Brown T."/>
            <person name="Cohen L."/>
        </authorList>
    </citation>
    <scope>NUCLEOTIDE SEQUENCE</scope>
    <source>
        <strain evidence="10">308</strain>
    </source>
</reference>
<accession>A0A6U5E228</accession>
<evidence type="ECO:0000313" key="11">
    <source>
        <dbReference type="EMBL" id="CAD8877155.1"/>
    </source>
</evidence>
<dbReference type="GO" id="GO:0097272">
    <property type="term" value="P:ammonium homeostasis"/>
    <property type="evidence" value="ECO:0007669"/>
    <property type="project" value="TreeGrafter"/>
</dbReference>
<evidence type="ECO:0000256" key="2">
    <source>
        <dbReference type="ARBA" id="ARBA00005887"/>
    </source>
</evidence>
<name>A0A6U5E228_9STRA</name>
<evidence type="ECO:0000256" key="3">
    <source>
        <dbReference type="ARBA" id="ARBA00022448"/>
    </source>
</evidence>
<feature type="transmembrane region" description="Helical" evidence="8">
    <location>
        <begin position="77"/>
        <end position="99"/>
    </location>
</feature>
<dbReference type="Pfam" id="PF00909">
    <property type="entry name" value="Ammonium_transp"/>
    <property type="match status" value="1"/>
</dbReference>
<dbReference type="Gene3D" id="1.10.3430.10">
    <property type="entry name" value="Ammonium transporter AmtB like domains"/>
    <property type="match status" value="1"/>
</dbReference>
<evidence type="ECO:0000256" key="7">
    <source>
        <dbReference type="ARBA" id="ARBA00023177"/>
    </source>
</evidence>
<evidence type="ECO:0000313" key="12">
    <source>
        <dbReference type="EMBL" id="CAD8877156.1"/>
    </source>
</evidence>
<dbReference type="AlphaFoldDB" id="A0A6U5E228"/>
<evidence type="ECO:0000313" key="10">
    <source>
        <dbReference type="EMBL" id="CAD8877152.1"/>
    </source>
</evidence>
<keyword evidence="7" id="KW-0924">Ammonia transport</keyword>
<evidence type="ECO:0000256" key="1">
    <source>
        <dbReference type="ARBA" id="ARBA00004141"/>
    </source>
</evidence>
<dbReference type="EMBL" id="HBFR01006065">
    <property type="protein sequence ID" value="CAD8877152.1"/>
    <property type="molecule type" value="Transcribed_RNA"/>
</dbReference>
<feature type="transmembrane region" description="Helical" evidence="8">
    <location>
        <begin position="132"/>
        <end position="157"/>
    </location>
</feature>
<sequence>MACVTALCVGAVLEKMKSGHFSYDLTHALNGALTGLVSITAGCSVFEPWAAAVVGMVAGVIYLLVSHLLIKLRIDDAVDAIPVHLGGGLWGVVATGLFASPSHLSNLYDNINDPVGGWFYAWSKGSGDATMLGVQLLGLLFIIGWTTAIMLPFFLVLSKANLLRVDALEEDVGLDISHHYARAYNLEGPDKAQLLALMKRRRERDKDRQFGRNNRFEAVVRKIMAQEDNKVRFDNKLVVMEEN</sequence>
<protein>
    <recommendedName>
        <fullName evidence="9">Ammonium transporter AmtB-like domain-containing protein</fullName>
    </recommendedName>
</protein>
<evidence type="ECO:0000256" key="8">
    <source>
        <dbReference type="SAM" id="Phobius"/>
    </source>
</evidence>
<dbReference type="GO" id="GO:0008519">
    <property type="term" value="F:ammonium channel activity"/>
    <property type="evidence" value="ECO:0007669"/>
    <property type="project" value="InterPro"/>
</dbReference>
<dbReference type="EMBL" id="HBFR01006068">
    <property type="protein sequence ID" value="CAD8877155.1"/>
    <property type="molecule type" value="Transcribed_RNA"/>
</dbReference>
<dbReference type="SUPFAM" id="SSF111352">
    <property type="entry name" value="Ammonium transporter"/>
    <property type="match status" value="1"/>
</dbReference>